<keyword evidence="2" id="KW-1185">Reference proteome</keyword>
<protein>
    <submittedName>
        <fullName evidence="1">Uncharacterized protein</fullName>
    </submittedName>
</protein>
<accession>A0ABT3L465</accession>
<dbReference type="EMBL" id="JAIHOM010000032">
    <property type="protein sequence ID" value="MCW6036292.1"/>
    <property type="molecule type" value="Genomic_DNA"/>
</dbReference>
<reference evidence="1 2" key="1">
    <citation type="submission" date="2021-08" db="EMBL/GenBank/DDBJ databases">
        <title>Draft genome sequence of Spirulina subsalsa with high tolerance to salinity and hype-accumulation of phycocyanin.</title>
        <authorList>
            <person name="Pei H."/>
            <person name="Jiang L."/>
        </authorList>
    </citation>
    <scope>NUCLEOTIDE SEQUENCE [LARGE SCALE GENOMIC DNA]</scope>
    <source>
        <strain evidence="1 2">FACHB-351</strain>
    </source>
</reference>
<dbReference type="RefSeq" id="WP_265264042.1">
    <property type="nucleotide sequence ID" value="NZ_JAIHOM010000032.1"/>
</dbReference>
<organism evidence="1 2">
    <name type="scientific">Spirulina subsalsa FACHB-351</name>
    <dbReference type="NCBI Taxonomy" id="234711"/>
    <lineage>
        <taxon>Bacteria</taxon>
        <taxon>Bacillati</taxon>
        <taxon>Cyanobacteriota</taxon>
        <taxon>Cyanophyceae</taxon>
        <taxon>Spirulinales</taxon>
        <taxon>Spirulinaceae</taxon>
        <taxon>Spirulina</taxon>
    </lineage>
</organism>
<sequence length="124" mass="14502">MLEQLRQEIETLSLEEQEYILNIVHSLQQQRQSPAESTPPKTLCEKLQEKGLIGYSDDDPDVSTHYKSLVNKPNMLEKSPQEILAMPLTERYQYLEQFIPAMVEDFAQDPELTEFNVLDTEDWE</sequence>
<dbReference type="Proteomes" id="UP001526426">
    <property type="component" value="Unassembled WGS sequence"/>
</dbReference>
<gene>
    <name evidence="1" type="ORF">K4A83_08405</name>
</gene>
<evidence type="ECO:0000313" key="1">
    <source>
        <dbReference type="EMBL" id="MCW6036292.1"/>
    </source>
</evidence>
<comment type="caution">
    <text evidence="1">The sequence shown here is derived from an EMBL/GenBank/DDBJ whole genome shotgun (WGS) entry which is preliminary data.</text>
</comment>
<evidence type="ECO:0000313" key="2">
    <source>
        <dbReference type="Proteomes" id="UP001526426"/>
    </source>
</evidence>
<proteinExistence type="predicted"/>
<name>A0ABT3L465_9CYAN</name>